<evidence type="ECO:0000313" key="1">
    <source>
        <dbReference type="EMBL" id="MQT90031.1"/>
    </source>
</evidence>
<name>A0A7X1XGW6_9PSED</name>
<evidence type="ECO:0000313" key="2">
    <source>
        <dbReference type="Proteomes" id="UP000489190"/>
    </source>
</evidence>
<proteinExistence type="predicted"/>
<dbReference type="AlphaFoldDB" id="A0A7X1XGW6"/>
<dbReference type="Proteomes" id="UP000489190">
    <property type="component" value="Unassembled WGS sequence"/>
</dbReference>
<organism evidence="1 2">
    <name type="scientific">Pseudomonas helleri</name>
    <dbReference type="NCBI Taxonomy" id="1608996"/>
    <lineage>
        <taxon>Bacteria</taxon>
        <taxon>Pseudomonadati</taxon>
        <taxon>Pseudomonadota</taxon>
        <taxon>Gammaproteobacteria</taxon>
        <taxon>Pseudomonadales</taxon>
        <taxon>Pseudomonadaceae</taxon>
        <taxon>Pseudomonas</taxon>
    </lineage>
</organism>
<reference evidence="1 2" key="1">
    <citation type="submission" date="2019-10" db="EMBL/GenBank/DDBJ databases">
        <title>Evaluation of single-gene subtyping targets for Pseudomonas.</title>
        <authorList>
            <person name="Reichler S.J."/>
            <person name="Orsi R.H."/>
            <person name="Wiedmann M."/>
            <person name="Martin N.H."/>
            <person name="Murphy S.I."/>
        </authorList>
    </citation>
    <scope>NUCLEOTIDE SEQUENCE [LARGE SCALE GENOMIC DNA]</scope>
    <source>
        <strain evidence="1 2">FSL R10-3254</strain>
    </source>
</reference>
<comment type="caution">
    <text evidence="1">The sequence shown here is derived from an EMBL/GenBank/DDBJ whole genome shotgun (WGS) entry which is preliminary data.</text>
</comment>
<gene>
    <name evidence="1" type="ORF">GHO39_12960</name>
</gene>
<dbReference type="RefSeq" id="WP_153328675.1">
    <property type="nucleotide sequence ID" value="NZ_WIWI01000030.1"/>
</dbReference>
<dbReference type="EMBL" id="WIWI01000030">
    <property type="protein sequence ID" value="MQT90031.1"/>
    <property type="molecule type" value="Genomic_DNA"/>
</dbReference>
<protein>
    <submittedName>
        <fullName evidence="1">Uncharacterized protein</fullName>
    </submittedName>
</protein>
<sequence>MKNKGHIISATEFLEEHNISESEFKDRIEKLQTPLLCRCPRTVAVHVSGSAIILNDNEPRTAKSLSKQHKGTPFCADHDYHSKVDLDIKFLSISATDWEKIVNYGELSKCDFNLYAFHESGKGLAKVSARELLNTSLKPLPALIIDAAFFITSRNSPDKLEEIIIREADVIMRTEDSKRILETNTEINKDSKKSEQHYWESNKLFELNRTAEKFIPEINITSEDERKELIEMIKKHLKEKCNYKGKDLLEQAAFAILPNEHYRKIKSTKMPADKALSQYPEHASTALILINEAAKHFWNASQETTQKVQTKRTVMKTELESSDWGFTARLAGAAATIINGGGKN</sequence>
<accession>A0A7X1XGW6</accession>